<dbReference type="PANTHER" id="PTHR30448">
    <property type="entry name" value="RNASE ADAPTER PROTEIN RAPZ"/>
    <property type="match status" value="1"/>
</dbReference>
<dbReference type="Pfam" id="PF22740">
    <property type="entry name" value="PapZ_C"/>
    <property type="match status" value="1"/>
</dbReference>
<name>A0A7V8FL36_9BURK</name>
<dbReference type="InterPro" id="IPR027417">
    <property type="entry name" value="P-loop_NTPase"/>
</dbReference>
<evidence type="ECO:0000313" key="8">
    <source>
        <dbReference type="Proteomes" id="UP000461670"/>
    </source>
</evidence>
<comment type="caution">
    <text evidence="7">The sequence shown here is derived from an EMBL/GenBank/DDBJ whole genome shotgun (WGS) entry which is preliminary data.</text>
</comment>
<dbReference type="Proteomes" id="UP000461670">
    <property type="component" value="Unassembled WGS sequence"/>
</dbReference>
<keyword evidence="1 4" id="KW-0547">Nucleotide-binding</keyword>
<evidence type="ECO:0000259" key="6">
    <source>
        <dbReference type="Pfam" id="PF22740"/>
    </source>
</evidence>
<evidence type="ECO:0000313" key="7">
    <source>
        <dbReference type="EMBL" id="KAF1018751.1"/>
    </source>
</evidence>
<dbReference type="EMBL" id="WNDQ01000075">
    <property type="protein sequence ID" value="KAF1018751.1"/>
    <property type="molecule type" value="Genomic_DNA"/>
</dbReference>
<feature type="domain" description="RapZ-like N-terminal" evidence="5">
    <location>
        <begin position="15"/>
        <end position="174"/>
    </location>
</feature>
<proteinExistence type="inferred from homology"/>
<dbReference type="GO" id="GO:0005525">
    <property type="term" value="F:GTP binding"/>
    <property type="evidence" value="ECO:0007669"/>
    <property type="project" value="UniProtKB-UniRule"/>
</dbReference>
<feature type="binding site" evidence="4">
    <location>
        <begin position="70"/>
        <end position="73"/>
    </location>
    <ligand>
        <name>GTP</name>
        <dbReference type="ChEBI" id="CHEBI:37565"/>
    </ligand>
</feature>
<dbReference type="PIRSF" id="PIRSF005052">
    <property type="entry name" value="P-loopkin"/>
    <property type="match status" value="1"/>
</dbReference>
<dbReference type="NCBIfam" id="NF003828">
    <property type="entry name" value="PRK05416.1"/>
    <property type="match status" value="1"/>
</dbReference>
<dbReference type="InterPro" id="IPR053930">
    <property type="entry name" value="RapZ-like_N"/>
</dbReference>
<evidence type="ECO:0000259" key="5">
    <source>
        <dbReference type="Pfam" id="PF03668"/>
    </source>
</evidence>
<dbReference type="Pfam" id="PF03668">
    <property type="entry name" value="RapZ-like_N"/>
    <property type="match status" value="1"/>
</dbReference>
<evidence type="ECO:0000256" key="3">
    <source>
        <dbReference type="ARBA" id="ARBA00023134"/>
    </source>
</evidence>
<keyword evidence="3 4" id="KW-0342">GTP-binding</keyword>
<feature type="binding site" evidence="4">
    <location>
        <begin position="21"/>
        <end position="28"/>
    </location>
    <ligand>
        <name>ATP</name>
        <dbReference type="ChEBI" id="CHEBI:30616"/>
    </ligand>
</feature>
<dbReference type="GO" id="GO:0005524">
    <property type="term" value="F:ATP binding"/>
    <property type="evidence" value="ECO:0007669"/>
    <property type="project" value="UniProtKB-UniRule"/>
</dbReference>
<dbReference type="InterPro" id="IPR053931">
    <property type="entry name" value="RapZ_C"/>
</dbReference>
<organism evidence="7 8">
    <name type="scientific">Paracidovorax wautersii</name>
    <dbReference type="NCBI Taxonomy" id="1177982"/>
    <lineage>
        <taxon>Bacteria</taxon>
        <taxon>Pseudomonadati</taxon>
        <taxon>Pseudomonadota</taxon>
        <taxon>Betaproteobacteria</taxon>
        <taxon>Burkholderiales</taxon>
        <taxon>Comamonadaceae</taxon>
        <taxon>Paracidovorax</taxon>
    </lineage>
</organism>
<dbReference type="AlphaFoldDB" id="A0A7V8FL36"/>
<gene>
    <name evidence="7" type="primary">rapZ</name>
    <name evidence="7" type="ORF">GAK30_03513</name>
</gene>
<evidence type="ECO:0000256" key="1">
    <source>
        <dbReference type="ARBA" id="ARBA00022741"/>
    </source>
</evidence>
<protein>
    <submittedName>
        <fullName evidence="7">RNase adapter protein RapZ</fullName>
    </submittedName>
</protein>
<evidence type="ECO:0000256" key="4">
    <source>
        <dbReference type="HAMAP-Rule" id="MF_00636"/>
    </source>
</evidence>
<dbReference type="InterPro" id="IPR005337">
    <property type="entry name" value="RapZ-like"/>
</dbReference>
<reference evidence="8" key="1">
    <citation type="journal article" date="2020" name="MBio">
        <title>Horizontal gene transfer to a defensive symbiont with a reduced genome amongst a multipartite beetle microbiome.</title>
        <authorList>
            <person name="Waterworth S.C."/>
            <person name="Florez L.V."/>
            <person name="Rees E.R."/>
            <person name="Hertweck C."/>
            <person name="Kaltenpoth M."/>
            <person name="Kwan J.C."/>
        </authorList>
    </citation>
    <scope>NUCLEOTIDE SEQUENCE [LARGE SCALE GENOMIC DNA]</scope>
</reference>
<dbReference type="PANTHER" id="PTHR30448:SF0">
    <property type="entry name" value="RNASE ADAPTER PROTEIN RAPZ"/>
    <property type="match status" value="1"/>
</dbReference>
<keyword evidence="2 4" id="KW-0067">ATP-binding</keyword>
<accession>A0A7V8FL36</accession>
<sequence>MTVAPESADPTALQELVLITGMSGSGKSVAVRALEDAGYYCVDNLPPELLLPFVEMHREGGRERLAIAVDVRSARSLHKVPGVLRALRERGIVVKSLFLDSSTPTLVHRFSETRRRHPLSSPSLDGDAGDQQRALIDAIELERELLADLREHAHVIDSSIMRATQLQNYVKALLTLEDRAQKSLVLVFESFAFKRGIPIDADYVFDVRMLPNPHYEPELKRLTGLDEPVALYLQRHDSVAEMQAHISGFLHHWLPLLAKDQRNYVTVAIGCTGGQHRSVYLVEQLGAAFSHEWNTLKRHRELDQKAS</sequence>
<dbReference type="SUPFAM" id="SSF52540">
    <property type="entry name" value="P-loop containing nucleoside triphosphate hydrolases"/>
    <property type="match status" value="1"/>
</dbReference>
<evidence type="ECO:0000256" key="2">
    <source>
        <dbReference type="ARBA" id="ARBA00022840"/>
    </source>
</evidence>
<dbReference type="HAMAP" id="MF_00636">
    <property type="entry name" value="RapZ_like"/>
    <property type="match status" value="1"/>
</dbReference>
<feature type="domain" description="RapZ C-terminal" evidence="6">
    <location>
        <begin position="186"/>
        <end position="302"/>
    </location>
</feature>